<feature type="compositionally biased region" description="Low complexity" evidence="1">
    <location>
        <begin position="68"/>
        <end position="81"/>
    </location>
</feature>
<feature type="region of interest" description="Disordered" evidence="1">
    <location>
        <begin position="1"/>
        <end position="137"/>
    </location>
</feature>
<dbReference type="Proteomes" id="UP001438707">
    <property type="component" value="Unassembled WGS sequence"/>
</dbReference>
<feature type="compositionally biased region" description="Low complexity" evidence="1">
    <location>
        <begin position="38"/>
        <end position="50"/>
    </location>
</feature>
<gene>
    <name evidence="2" type="ORF">WJX74_010731</name>
</gene>
<reference evidence="2 3" key="1">
    <citation type="journal article" date="2024" name="Nat. Commun.">
        <title>Phylogenomics reveals the evolutionary origins of lichenization in chlorophyte algae.</title>
        <authorList>
            <person name="Puginier C."/>
            <person name="Libourel C."/>
            <person name="Otte J."/>
            <person name="Skaloud P."/>
            <person name="Haon M."/>
            <person name="Grisel S."/>
            <person name="Petersen M."/>
            <person name="Berrin J.G."/>
            <person name="Delaux P.M."/>
            <person name="Dal Grande F."/>
            <person name="Keller J."/>
        </authorList>
    </citation>
    <scope>NUCLEOTIDE SEQUENCE [LARGE SCALE GENOMIC DNA]</scope>
    <source>
        <strain evidence="2 3">SAG 2145</strain>
    </source>
</reference>
<protein>
    <submittedName>
        <fullName evidence="2">Uncharacterized protein</fullName>
    </submittedName>
</protein>
<feature type="compositionally biased region" description="Polar residues" evidence="1">
    <location>
        <begin position="1"/>
        <end position="26"/>
    </location>
</feature>
<feature type="compositionally biased region" description="Low complexity" evidence="1">
    <location>
        <begin position="107"/>
        <end position="137"/>
    </location>
</feature>
<proteinExistence type="predicted"/>
<comment type="caution">
    <text evidence="2">The sequence shown here is derived from an EMBL/GenBank/DDBJ whole genome shotgun (WGS) entry which is preliminary data.</text>
</comment>
<sequence>MQGQTFPVALDNTSVPSSLVQQSPTAGPSPMRRHLAQSSEFTSDTSAASDDSGDDDDDDDDDDPDIFPPSSSEATSTDTATGMDSSARTVSGSPNGDSPGSSGGIQTTSATSGSARASTNGSSNSGSPAAAPSGSPLTSVLTQPAVSFSSAFFATCNGSYACSTTTGLALSAAWVRPEHLKAVAMAFDCLPLRSQCNWAASSQFVLSSFA</sequence>
<organism evidence="2 3">
    <name type="scientific">Apatococcus lobatus</name>
    <dbReference type="NCBI Taxonomy" id="904363"/>
    <lineage>
        <taxon>Eukaryota</taxon>
        <taxon>Viridiplantae</taxon>
        <taxon>Chlorophyta</taxon>
        <taxon>core chlorophytes</taxon>
        <taxon>Trebouxiophyceae</taxon>
        <taxon>Chlorellales</taxon>
        <taxon>Chlorellaceae</taxon>
        <taxon>Apatococcus</taxon>
    </lineage>
</organism>
<evidence type="ECO:0000313" key="3">
    <source>
        <dbReference type="Proteomes" id="UP001438707"/>
    </source>
</evidence>
<feature type="compositionally biased region" description="Acidic residues" evidence="1">
    <location>
        <begin position="51"/>
        <end position="65"/>
    </location>
</feature>
<feature type="compositionally biased region" description="Low complexity" evidence="1">
    <location>
        <begin position="91"/>
        <end position="100"/>
    </location>
</feature>
<keyword evidence="3" id="KW-1185">Reference proteome</keyword>
<evidence type="ECO:0000256" key="1">
    <source>
        <dbReference type="SAM" id="MobiDB-lite"/>
    </source>
</evidence>
<accession>A0AAW1QAA3</accession>
<dbReference type="EMBL" id="JALJOS010000052">
    <property type="protein sequence ID" value="KAK9818976.1"/>
    <property type="molecule type" value="Genomic_DNA"/>
</dbReference>
<dbReference type="AlphaFoldDB" id="A0AAW1QAA3"/>
<evidence type="ECO:0000313" key="2">
    <source>
        <dbReference type="EMBL" id="KAK9818976.1"/>
    </source>
</evidence>
<name>A0AAW1QAA3_9CHLO</name>